<proteinExistence type="predicted"/>
<dbReference type="Proteomes" id="UP001305779">
    <property type="component" value="Unassembled WGS sequence"/>
</dbReference>
<gene>
    <name evidence="1" type="ORF">PRZ48_009338</name>
</gene>
<protein>
    <submittedName>
        <fullName evidence="1">Uncharacterized protein</fullName>
    </submittedName>
</protein>
<dbReference type="EMBL" id="JAXOVC010000007">
    <property type="protein sequence ID" value="KAK4498828.1"/>
    <property type="molecule type" value="Genomic_DNA"/>
</dbReference>
<keyword evidence="2" id="KW-1185">Reference proteome</keyword>
<sequence>MQTEEMWTLVKHCKPPIGRFAPAEPLMCSEMLILAMLEWDHEASFSDLAFSFRIGQSLSMDAQSRTPFILHSEQVESWIAKSSNQYQVVNVLQGKADVTHSTASFFSALLLRALDSTNPGVKLQWFCGQHHREDPGAMALDLLGQLVHHGLKNVHHARLPDLDELSADFESICDFFFACLSLQLEEGPVYCVLDSASLYEDKRRIGDLLLLVAGMTQLSGKFPLKLLITSPMQCSFLGTFRDGMKPSVLWVPQVVPPSWR</sequence>
<evidence type="ECO:0000313" key="1">
    <source>
        <dbReference type="EMBL" id="KAK4498828.1"/>
    </source>
</evidence>
<comment type="caution">
    <text evidence="1">The sequence shown here is derived from an EMBL/GenBank/DDBJ whole genome shotgun (WGS) entry which is preliminary data.</text>
</comment>
<reference evidence="1 2" key="1">
    <citation type="journal article" date="2023" name="G3 (Bethesda)">
        <title>A chromosome-level genome assembly of Zasmidium syzygii isolated from banana leaves.</title>
        <authorList>
            <person name="van Westerhoven A.C."/>
            <person name="Mehrabi R."/>
            <person name="Talebi R."/>
            <person name="Steentjes M.B.F."/>
            <person name="Corcolon B."/>
            <person name="Chong P.A."/>
            <person name="Kema G.H.J."/>
            <person name="Seidl M.F."/>
        </authorList>
    </citation>
    <scope>NUCLEOTIDE SEQUENCE [LARGE SCALE GENOMIC DNA]</scope>
    <source>
        <strain evidence="1 2">P124</strain>
    </source>
</reference>
<accession>A0ABR0EC87</accession>
<dbReference type="PANTHER" id="PTHR40619:SF3">
    <property type="entry name" value="FUNGAL STAND N-TERMINAL GOODBYE DOMAIN-CONTAINING PROTEIN"/>
    <property type="match status" value="1"/>
</dbReference>
<organism evidence="1 2">
    <name type="scientific">Zasmidium cellare</name>
    <name type="common">Wine cellar mold</name>
    <name type="synonym">Racodium cellare</name>
    <dbReference type="NCBI Taxonomy" id="395010"/>
    <lineage>
        <taxon>Eukaryota</taxon>
        <taxon>Fungi</taxon>
        <taxon>Dikarya</taxon>
        <taxon>Ascomycota</taxon>
        <taxon>Pezizomycotina</taxon>
        <taxon>Dothideomycetes</taxon>
        <taxon>Dothideomycetidae</taxon>
        <taxon>Mycosphaerellales</taxon>
        <taxon>Mycosphaerellaceae</taxon>
        <taxon>Zasmidium</taxon>
    </lineage>
</organism>
<evidence type="ECO:0000313" key="2">
    <source>
        <dbReference type="Proteomes" id="UP001305779"/>
    </source>
</evidence>
<dbReference type="PANTHER" id="PTHR40619">
    <property type="entry name" value="FUNGAL STAND N-TERMINAL GOODBYE DOMAIN-CONTAINING PROTEIN"/>
    <property type="match status" value="1"/>
</dbReference>
<name>A0ABR0EC87_ZASCE</name>